<dbReference type="EMBL" id="JBJJXI010000095">
    <property type="protein sequence ID" value="KAL3393948.1"/>
    <property type="molecule type" value="Genomic_DNA"/>
</dbReference>
<gene>
    <name evidence="1" type="ORF">TKK_011797</name>
</gene>
<proteinExistence type="predicted"/>
<evidence type="ECO:0000313" key="2">
    <source>
        <dbReference type="Proteomes" id="UP001627154"/>
    </source>
</evidence>
<comment type="caution">
    <text evidence="1">The sequence shown here is derived from an EMBL/GenBank/DDBJ whole genome shotgun (WGS) entry which is preliminary data.</text>
</comment>
<name>A0ABD2WM47_9HYME</name>
<sequence>MKLIQGETILSIIHGPGTESHIAELSLFLRRQINVWFKNEYEVWLFGRDFHRQPRISLEYWREKRHFALVDGSEPRNCDDACGSSSCSGGHRHNCAFDVISDQTGYPAADLRDIAARRILVKVYQARLLGKDYVFEDEISGGASISVRSIHDAKQLLDWSVTARNGHPRSHVERKSCGCDNLGRVNCIKCFSRTGFKSGFKSDHDQDETLWKQLERDGGAGVMDSLRYSHTYPMLSDIYSLGLRKVGVAYNMERKTADDFYIGAVKTVFRDASDPYIVTMYPVYNNIHVGLARCLWHSVWNFCIDDFFHSFAGHVQEQSEK</sequence>
<dbReference type="Proteomes" id="UP001627154">
    <property type="component" value="Unassembled WGS sequence"/>
</dbReference>
<protein>
    <submittedName>
        <fullName evidence="1">Uncharacterized protein</fullName>
    </submittedName>
</protein>
<organism evidence="1 2">
    <name type="scientific">Trichogramma kaykai</name>
    <dbReference type="NCBI Taxonomy" id="54128"/>
    <lineage>
        <taxon>Eukaryota</taxon>
        <taxon>Metazoa</taxon>
        <taxon>Ecdysozoa</taxon>
        <taxon>Arthropoda</taxon>
        <taxon>Hexapoda</taxon>
        <taxon>Insecta</taxon>
        <taxon>Pterygota</taxon>
        <taxon>Neoptera</taxon>
        <taxon>Endopterygota</taxon>
        <taxon>Hymenoptera</taxon>
        <taxon>Apocrita</taxon>
        <taxon>Proctotrupomorpha</taxon>
        <taxon>Chalcidoidea</taxon>
        <taxon>Trichogrammatidae</taxon>
        <taxon>Trichogramma</taxon>
    </lineage>
</organism>
<accession>A0ABD2WM47</accession>
<reference evidence="1 2" key="1">
    <citation type="journal article" date="2024" name="bioRxiv">
        <title>A reference genome for Trichogramma kaykai: A tiny desert-dwelling parasitoid wasp with competing sex-ratio distorters.</title>
        <authorList>
            <person name="Culotta J."/>
            <person name="Lindsey A.R."/>
        </authorList>
    </citation>
    <scope>NUCLEOTIDE SEQUENCE [LARGE SCALE GENOMIC DNA]</scope>
    <source>
        <strain evidence="1 2">KSX58</strain>
    </source>
</reference>
<keyword evidence="2" id="KW-1185">Reference proteome</keyword>
<dbReference type="AlphaFoldDB" id="A0ABD2WM47"/>
<evidence type="ECO:0000313" key="1">
    <source>
        <dbReference type="EMBL" id="KAL3393948.1"/>
    </source>
</evidence>